<feature type="region of interest" description="Disordered" evidence="1">
    <location>
        <begin position="1"/>
        <end position="24"/>
    </location>
</feature>
<organism evidence="2 3">
    <name type="scientific">Dermatophagoides farinae</name>
    <name type="common">American house dust mite</name>
    <dbReference type="NCBI Taxonomy" id="6954"/>
    <lineage>
        <taxon>Eukaryota</taxon>
        <taxon>Metazoa</taxon>
        <taxon>Ecdysozoa</taxon>
        <taxon>Arthropoda</taxon>
        <taxon>Chelicerata</taxon>
        <taxon>Arachnida</taxon>
        <taxon>Acari</taxon>
        <taxon>Acariformes</taxon>
        <taxon>Sarcoptiformes</taxon>
        <taxon>Astigmata</taxon>
        <taxon>Psoroptidia</taxon>
        <taxon>Analgoidea</taxon>
        <taxon>Pyroglyphidae</taxon>
        <taxon>Dermatophagoidinae</taxon>
        <taxon>Dermatophagoides</taxon>
    </lineage>
</organism>
<accession>A0A922L8X4</accession>
<keyword evidence="3" id="KW-1185">Reference proteome</keyword>
<name>A0A922L8X4_DERFA</name>
<dbReference type="EMBL" id="ASGP02000001">
    <property type="protein sequence ID" value="KAH9526643.1"/>
    <property type="molecule type" value="Genomic_DNA"/>
</dbReference>
<sequence length="46" mass="5278">MCDDQYFKSKKKLKNQNSTTGQMTANDIITLPSLSSTRKMNDMDTF</sequence>
<reference evidence="2" key="1">
    <citation type="submission" date="2013-05" db="EMBL/GenBank/DDBJ databases">
        <authorList>
            <person name="Yim A.K.Y."/>
            <person name="Chan T.F."/>
            <person name="Ji K.M."/>
            <person name="Liu X.Y."/>
            <person name="Zhou J.W."/>
            <person name="Li R.Q."/>
            <person name="Yang K.Y."/>
            <person name="Li J."/>
            <person name="Li M."/>
            <person name="Law P.T.W."/>
            <person name="Wu Y.L."/>
            <person name="Cai Z.L."/>
            <person name="Qin H."/>
            <person name="Bao Y."/>
            <person name="Leung R.K.K."/>
            <person name="Ng P.K.S."/>
            <person name="Zou J."/>
            <person name="Zhong X.J."/>
            <person name="Ran P.X."/>
            <person name="Zhong N.S."/>
            <person name="Liu Z.G."/>
            <person name="Tsui S.K.W."/>
        </authorList>
    </citation>
    <scope>NUCLEOTIDE SEQUENCE</scope>
    <source>
        <strain evidence="2">Derf</strain>
        <tissue evidence="2">Whole organism</tissue>
    </source>
</reference>
<dbReference type="AlphaFoldDB" id="A0A922L8X4"/>
<reference evidence="2" key="2">
    <citation type="journal article" date="2022" name="Res Sq">
        <title>Comparative Genomics Reveals Insights into the Divergent Evolution of Astigmatic Mites and Household Pest Adaptations.</title>
        <authorList>
            <person name="Xiong Q."/>
            <person name="Wan A.T.-Y."/>
            <person name="Liu X.-Y."/>
            <person name="Fung C.S.-H."/>
            <person name="Xiao X."/>
            <person name="Malainual N."/>
            <person name="Hou J."/>
            <person name="Wang L."/>
            <person name="Wang M."/>
            <person name="Yang K."/>
            <person name="Cui Y."/>
            <person name="Leung E."/>
            <person name="Nong W."/>
            <person name="Shin S.-K."/>
            <person name="Au S."/>
            <person name="Jeong K.Y."/>
            <person name="Chew F.T."/>
            <person name="Hui J."/>
            <person name="Leung T.F."/>
            <person name="Tungtrongchitr A."/>
            <person name="Zhong N."/>
            <person name="Liu Z."/>
            <person name="Tsui S."/>
        </authorList>
    </citation>
    <scope>NUCLEOTIDE SEQUENCE</scope>
    <source>
        <strain evidence="2">Derf</strain>
        <tissue evidence="2">Whole organism</tissue>
    </source>
</reference>
<comment type="caution">
    <text evidence="2">The sequence shown here is derived from an EMBL/GenBank/DDBJ whole genome shotgun (WGS) entry which is preliminary data.</text>
</comment>
<protein>
    <submittedName>
        <fullName evidence="2">Uncharacterized protein</fullName>
    </submittedName>
</protein>
<gene>
    <name evidence="2" type="ORF">DERF_000709</name>
</gene>
<evidence type="ECO:0000313" key="3">
    <source>
        <dbReference type="Proteomes" id="UP000790347"/>
    </source>
</evidence>
<evidence type="ECO:0000256" key="1">
    <source>
        <dbReference type="SAM" id="MobiDB-lite"/>
    </source>
</evidence>
<feature type="compositionally biased region" description="Polar residues" evidence="1">
    <location>
        <begin position="15"/>
        <end position="24"/>
    </location>
</feature>
<proteinExistence type="predicted"/>
<evidence type="ECO:0000313" key="2">
    <source>
        <dbReference type="EMBL" id="KAH9526643.1"/>
    </source>
</evidence>
<dbReference type="Proteomes" id="UP000790347">
    <property type="component" value="Unassembled WGS sequence"/>
</dbReference>